<dbReference type="RefSeq" id="WP_184864275.1">
    <property type="nucleotide sequence ID" value="NZ_JACHLK010000018.1"/>
</dbReference>
<dbReference type="EMBL" id="JACHLK010000018">
    <property type="protein sequence ID" value="MBB6563344.1"/>
    <property type="molecule type" value="Genomic_DNA"/>
</dbReference>
<evidence type="ECO:0000313" key="2">
    <source>
        <dbReference type="Proteomes" id="UP000575083"/>
    </source>
</evidence>
<keyword evidence="2" id="KW-1185">Reference proteome</keyword>
<comment type="caution">
    <text evidence="1">The sequence shown here is derived from an EMBL/GenBank/DDBJ whole genome shotgun (WGS) entry which is preliminary data.</text>
</comment>
<evidence type="ECO:0000313" key="1">
    <source>
        <dbReference type="EMBL" id="MBB6563344.1"/>
    </source>
</evidence>
<dbReference type="AlphaFoldDB" id="A0A7X0PKP1"/>
<reference evidence="1 2" key="1">
    <citation type="submission" date="2020-08" db="EMBL/GenBank/DDBJ databases">
        <title>Functional genomics of gut bacteria from endangered species of beetles.</title>
        <authorList>
            <person name="Carlos-Shanley C."/>
        </authorList>
    </citation>
    <scope>NUCLEOTIDE SEQUENCE [LARGE SCALE GENOMIC DNA]</scope>
    <source>
        <strain evidence="1 2">S00198</strain>
    </source>
</reference>
<accession>A0A7X0PKP1</accession>
<proteinExistence type="predicted"/>
<name>A0A7X0PKP1_9BURK</name>
<protein>
    <submittedName>
        <fullName evidence="1">Uncharacterized protein</fullName>
    </submittedName>
</protein>
<sequence length="285" mass="32543">MDAQAIDGHTRQDLWDRLEQADYFDWCRKEELKQLRALFFEGKVVESPDKFIRCRQLIWSPLQGEAHWQAAIEARSHFRDSETEELVRSEESGRAFADPFLHDLLSRDSQPYGLAVDDHVALIRFLGFERHAPSQVSLYLGEWIHESEFWLAGEARGEYGIAGLTDMFTSRTIDLFYQLLAQAPLALKGKRLVTTEEHVGWNDDRAARLQSSLHGLFKKIDNYRVPHKLSCDPAPRLRFAESLRHGVEAEATSQVLREVWGLWKSLKTEAQARGQAKAGAPAKAG</sequence>
<dbReference type="Proteomes" id="UP000575083">
    <property type="component" value="Unassembled WGS sequence"/>
</dbReference>
<gene>
    <name evidence="1" type="ORF">HNP48_006064</name>
</gene>
<organism evidence="1 2">
    <name type="scientific">Acidovorax soli</name>
    <dbReference type="NCBI Taxonomy" id="592050"/>
    <lineage>
        <taxon>Bacteria</taxon>
        <taxon>Pseudomonadati</taxon>
        <taxon>Pseudomonadota</taxon>
        <taxon>Betaproteobacteria</taxon>
        <taxon>Burkholderiales</taxon>
        <taxon>Comamonadaceae</taxon>
        <taxon>Acidovorax</taxon>
    </lineage>
</organism>